<feature type="compositionally biased region" description="Polar residues" evidence="7">
    <location>
        <begin position="334"/>
        <end position="347"/>
    </location>
</feature>
<evidence type="ECO:0000256" key="1">
    <source>
        <dbReference type="ARBA" id="ARBA00004419"/>
    </source>
</evidence>
<dbReference type="GO" id="GO:0008270">
    <property type="term" value="F:zinc ion binding"/>
    <property type="evidence" value="ECO:0007669"/>
    <property type="project" value="UniProtKB-KW"/>
</dbReference>
<keyword evidence="4" id="KW-0862">Zinc</keyword>
<dbReference type="Pfam" id="PF16158">
    <property type="entry name" value="N_BRCA1_IG"/>
    <property type="match status" value="1"/>
</dbReference>
<evidence type="ECO:0000256" key="4">
    <source>
        <dbReference type="ARBA" id="ARBA00022833"/>
    </source>
</evidence>
<dbReference type="CDD" id="cd14319">
    <property type="entry name" value="UBA_NBR1"/>
    <property type="match status" value="1"/>
</dbReference>
<evidence type="ECO:0000256" key="6">
    <source>
        <dbReference type="SAM" id="Coils"/>
    </source>
</evidence>
<dbReference type="PANTHER" id="PTHR20930:SF2">
    <property type="entry name" value="NEXT TO BRCA1 GENE 1 PROTEIN"/>
    <property type="match status" value="1"/>
</dbReference>
<dbReference type="EMBL" id="KB200955">
    <property type="protein sequence ID" value="ESO99698.1"/>
    <property type="molecule type" value="Genomic_DNA"/>
</dbReference>
<dbReference type="InterPro" id="IPR009060">
    <property type="entry name" value="UBA-like_sf"/>
</dbReference>
<dbReference type="GO" id="GO:0005776">
    <property type="term" value="C:autophagosome"/>
    <property type="evidence" value="ECO:0007669"/>
    <property type="project" value="UniProtKB-SubCell"/>
</dbReference>
<dbReference type="FunFam" id="2.60.40.10:FF:000199">
    <property type="entry name" value="next to BRCA1 gene 1 protein-like"/>
    <property type="match status" value="1"/>
</dbReference>
<dbReference type="PROSITE" id="PS50030">
    <property type="entry name" value="UBA"/>
    <property type="match status" value="1"/>
</dbReference>
<keyword evidence="2" id="KW-0479">Metal-binding</keyword>
<comment type="subcellular location">
    <subcellularLocation>
        <location evidence="1">Cytoplasmic vesicle</location>
        <location evidence="1">Autophagosome</location>
    </subcellularLocation>
</comment>
<evidence type="ECO:0000256" key="2">
    <source>
        <dbReference type="ARBA" id="ARBA00022723"/>
    </source>
</evidence>
<dbReference type="CDD" id="cd14947">
    <property type="entry name" value="NBR1_like"/>
    <property type="match status" value="1"/>
</dbReference>
<dbReference type="PANTHER" id="PTHR20930">
    <property type="entry name" value="OVARIAN CARCINOMA ANTIGEN CA125-RELATED"/>
    <property type="match status" value="1"/>
</dbReference>
<keyword evidence="6" id="KW-0175">Coiled coil</keyword>
<name>V4A6Y7_LOTGI</name>
<dbReference type="OMA" id="SHWRLTQ"/>
<dbReference type="Proteomes" id="UP000030746">
    <property type="component" value="Unassembled WGS sequence"/>
</dbReference>
<feature type="region of interest" description="Disordered" evidence="7">
    <location>
        <begin position="690"/>
        <end position="738"/>
    </location>
</feature>
<keyword evidence="5" id="KW-0968">Cytoplasmic vesicle</keyword>
<evidence type="ECO:0000313" key="9">
    <source>
        <dbReference type="EMBL" id="ESO99698.1"/>
    </source>
</evidence>
<feature type="coiled-coil region" evidence="6">
    <location>
        <begin position="2"/>
        <end position="32"/>
    </location>
</feature>
<dbReference type="Gene3D" id="1.10.8.10">
    <property type="entry name" value="DNA helicase RuvA subunit, C-terminal domain"/>
    <property type="match status" value="1"/>
</dbReference>
<dbReference type="RefSeq" id="XP_009049605.1">
    <property type="nucleotide sequence ID" value="XM_009051357.1"/>
</dbReference>
<dbReference type="InterPro" id="IPR013783">
    <property type="entry name" value="Ig-like_fold"/>
</dbReference>
<dbReference type="HOGENOM" id="CLU_355363_0_0_1"/>
<feature type="region of interest" description="Disordered" evidence="7">
    <location>
        <begin position="329"/>
        <end position="356"/>
    </location>
</feature>
<dbReference type="GO" id="GO:0016236">
    <property type="term" value="P:macroautophagy"/>
    <property type="evidence" value="ECO:0007669"/>
    <property type="project" value="TreeGrafter"/>
</dbReference>
<organism evidence="9 10">
    <name type="scientific">Lottia gigantea</name>
    <name type="common">Giant owl limpet</name>
    <dbReference type="NCBI Taxonomy" id="225164"/>
    <lineage>
        <taxon>Eukaryota</taxon>
        <taxon>Metazoa</taxon>
        <taxon>Spiralia</taxon>
        <taxon>Lophotrochozoa</taxon>
        <taxon>Mollusca</taxon>
        <taxon>Gastropoda</taxon>
        <taxon>Patellogastropoda</taxon>
        <taxon>Lottioidea</taxon>
        <taxon>Lottiidae</taxon>
        <taxon>Lottia</taxon>
    </lineage>
</organism>
<evidence type="ECO:0000259" key="8">
    <source>
        <dbReference type="PROSITE" id="PS50030"/>
    </source>
</evidence>
<dbReference type="CTD" id="20250855"/>
<dbReference type="SUPFAM" id="SSF46934">
    <property type="entry name" value="UBA-like"/>
    <property type="match status" value="1"/>
</dbReference>
<reference evidence="9 10" key="1">
    <citation type="journal article" date="2013" name="Nature">
        <title>Insights into bilaterian evolution from three spiralian genomes.</title>
        <authorList>
            <person name="Simakov O."/>
            <person name="Marletaz F."/>
            <person name="Cho S.J."/>
            <person name="Edsinger-Gonzales E."/>
            <person name="Havlak P."/>
            <person name="Hellsten U."/>
            <person name="Kuo D.H."/>
            <person name="Larsson T."/>
            <person name="Lv J."/>
            <person name="Arendt D."/>
            <person name="Savage R."/>
            <person name="Osoegawa K."/>
            <person name="de Jong P."/>
            <person name="Grimwood J."/>
            <person name="Chapman J.A."/>
            <person name="Shapiro H."/>
            <person name="Aerts A."/>
            <person name="Otillar R.P."/>
            <person name="Terry A.Y."/>
            <person name="Boore J.L."/>
            <person name="Grigoriev I.V."/>
            <person name="Lindberg D.R."/>
            <person name="Seaver E.C."/>
            <person name="Weisblat D.A."/>
            <person name="Putnam N.H."/>
            <person name="Rokhsar D.S."/>
        </authorList>
    </citation>
    <scope>NUCLEOTIDE SEQUENCE [LARGE SCALE GENOMIC DNA]</scope>
</reference>
<gene>
    <name evidence="9" type="ORF">LOTGIDRAFT_238739</name>
</gene>
<sequence>MKKKVEKMFEKEKRKEEKLKRKLEKYEGLKDSPKKRERYELNHSPLLHHIKFCNKEYLTLGAAFVRDITIPDGTTVQPGTKMQKTWRLLNTGTCIWRETTRLRLMYGTIPAIKTEVSVPCLKPGEEGDVTAELLAPELPGRYQSHWKLFDKGIAFGHRVWVMINVVPREILEPKPVEPLRVVEVKTEEEDKEVSKAAEAPEEQRVERDVETITMTTQSPMPLYRLIPSMLDQVDDAQEQELEEPKEGVVRNILQIVDTQPSPINDLNKLNSTDSGTKIESLNVDVTETDDKVEMNLSSAVAAMEKLTVSEVRTTQVANVGNNLLSFEFLDRTPPKQSQTATPSNTPLDVSPPKSPVPTAKLETVLSASSSMELVNGDLDECVPLLGEYPHERIQSLEFKQGTGYAVEDDIESLLSYSDSDSSSSDDFFVVPLPDCFDTSKPLTRSSLLQPGDVDENQNEVQSCQPSVDDLLQASTSDEARPLTPEVTALEIPRDVPNVQAVTINTLNIVEAVPSTLQIVPDTILEIPRDVSILMPVTCDEIPQSEASCVETQTTIVQNSSDGAVGSESMEAQQMDSSCYAAASGRPLTEAEHQTQVLEVANGGSQPAVECSQVNGQDASATAGGSAEQQEFAKQLFDVAITTAANAASNAYFKVKEVIHTWQAKDLERQQQTQQQQQIAQNIKVKKGWVPPKQEFKMPKNDWTPPEDTFQPPEDSYVPPQSTWTPPPDNYQPPTSENARLEQPPMEQLMSMGFCNRELNKEVLKKSNDDVSKAISLILERNQEDWSSTRH</sequence>
<evidence type="ECO:0000313" key="10">
    <source>
        <dbReference type="Proteomes" id="UP000030746"/>
    </source>
</evidence>
<protein>
    <recommendedName>
        <fullName evidence="8">UBA domain-containing protein</fullName>
    </recommendedName>
</protein>
<feature type="domain" description="UBA" evidence="8">
    <location>
        <begin position="739"/>
        <end position="780"/>
    </location>
</feature>
<dbReference type="OrthoDB" id="2122982at2759"/>
<evidence type="ECO:0000256" key="7">
    <source>
        <dbReference type="SAM" id="MobiDB-lite"/>
    </source>
</evidence>
<dbReference type="InterPro" id="IPR015940">
    <property type="entry name" value="UBA"/>
</dbReference>
<accession>V4A6Y7</accession>
<dbReference type="GeneID" id="20250855"/>
<keyword evidence="10" id="KW-1185">Reference proteome</keyword>
<dbReference type="InterPro" id="IPR032350">
    <property type="entry name" value="Nbr1_FW"/>
</dbReference>
<dbReference type="STRING" id="225164.V4A6Y7"/>
<keyword evidence="3" id="KW-0863">Zinc-finger</keyword>
<dbReference type="GO" id="GO:0000407">
    <property type="term" value="C:phagophore assembly site"/>
    <property type="evidence" value="ECO:0007669"/>
    <property type="project" value="TreeGrafter"/>
</dbReference>
<evidence type="ECO:0000256" key="5">
    <source>
        <dbReference type="ARBA" id="ARBA00023329"/>
    </source>
</evidence>
<dbReference type="Gene3D" id="2.60.40.10">
    <property type="entry name" value="Immunoglobulins"/>
    <property type="match status" value="1"/>
</dbReference>
<dbReference type="AlphaFoldDB" id="V4A6Y7"/>
<dbReference type="GO" id="GO:0031410">
    <property type="term" value="C:cytoplasmic vesicle"/>
    <property type="evidence" value="ECO:0007669"/>
    <property type="project" value="UniProtKB-KW"/>
</dbReference>
<evidence type="ECO:0000256" key="3">
    <source>
        <dbReference type="ARBA" id="ARBA00022771"/>
    </source>
</evidence>
<dbReference type="KEGG" id="lgi:LOTGIDRAFT_238739"/>
<dbReference type="GO" id="GO:0043130">
    <property type="term" value="F:ubiquitin binding"/>
    <property type="evidence" value="ECO:0007669"/>
    <property type="project" value="TreeGrafter"/>
</dbReference>
<proteinExistence type="predicted"/>